<dbReference type="EMBL" id="VIWP01000002">
    <property type="protein sequence ID" value="TWF57052.1"/>
    <property type="molecule type" value="Genomic_DNA"/>
</dbReference>
<feature type="transmembrane region" description="Helical" evidence="7">
    <location>
        <begin position="365"/>
        <end position="384"/>
    </location>
</feature>
<feature type="transmembrane region" description="Helical" evidence="7">
    <location>
        <begin position="442"/>
        <end position="461"/>
    </location>
</feature>
<evidence type="ECO:0000256" key="2">
    <source>
        <dbReference type="ARBA" id="ARBA00022448"/>
    </source>
</evidence>
<feature type="transmembrane region" description="Helical" evidence="7">
    <location>
        <begin position="146"/>
        <end position="164"/>
    </location>
</feature>
<dbReference type="Pfam" id="PF07690">
    <property type="entry name" value="MFS_1"/>
    <property type="match status" value="1"/>
</dbReference>
<evidence type="ECO:0000256" key="1">
    <source>
        <dbReference type="ARBA" id="ARBA00004651"/>
    </source>
</evidence>
<feature type="transmembrane region" description="Helical" evidence="7">
    <location>
        <begin position="56"/>
        <end position="76"/>
    </location>
</feature>
<dbReference type="InterPro" id="IPR020846">
    <property type="entry name" value="MFS_dom"/>
</dbReference>
<feature type="transmembrane region" description="Helical" evidence="7">
    <location>
        <begin position="405"/>
        <end position="430"/>
    </location>
</feature>
<dbReference type="Gene3D" id="1.20.1720.10">
    <property type="entry name" value="Multidrug resistance protein D"/>
    <property type="match status" value="1"/>
</dbReference>
<keyword evidence="5 7" id="KW-1133">Transmembrane helix</keyword>
<evidence type="ECO:0000313" key="10">
    <source>
        <dbReference type="Proteomes" id="UP000320653"/>
    </source>
</evidence>
<feature type="transmembrane region" description="Helical" evidence="7">
    <location>
        <begin position="207"/>
        <end position="226"/>
    </location>
</feature>
<feature type="transmembrane region" description="Helical" evidence="7">
    <location>
        <begin position="336"/>
        <end position="359"/>
    </location>
</feature>
<organism evidence="9 10">
    <name type="scientific">Neorhizobium alkalisoli</name>
    <dbReference type="NCBI Taxonomy" id="528178"/>
    <lineage>
        <taxon>Bacteria</taxon>
        <taxon>Pseudomonadati</taxon>
        <taxon>Pseudomonadota</taxon>
        <taxon>Alphaproteobacteria</taxon>
        <taxon>Hyphomicrobiales</taxon>
        <taxon>Rhizobiaceae</taxon>
        <taxon>Rhizobium/Agrobacterium group</taxon>
        <taxon>Neorhizobium</taxon>
    </lineage>
</organism>
<evidence type="ECO:0000313" key="9">
    <source>
        <dbReference type="EMBL" id="TWF57052.1"/>
    </source>
</evidence>
<dbReference type="InterPro" id="IPR004638">
    <property type="entry name" value="EmrB-like"/>
</dbReference>
<feature type="transmembrane region" description="Helical" evidence="7">
    <location>
        <begin position="302"/>
        <end position="324"/>
    </location>
</feature>
<dbReference type="Proteomes" id="UP000320653">
    <property type="component" value="Unassembled WGS sequence"/>
</dbReference>
<dbReference type="NCBIfam" id="TIGR00711">
    <property type="entry name" value="efflux_EmrB"/>
    <property type="match status" value="1"/>
</dbReference>
<comment type="caution">
    <text evidence="9">The sequence shown here is derived from an EMBL/GenBank/DDBJ whole genome shotgun (WGS) entry which is preliminary data.</text>
</comment>
<reference evidence="9 10" key="1">
    <citation type="submission" date="2019-06" db="EMBL/GenBank/DDBJ databases">
        <title>Sorghum-associated microbial communities from plants grown in Nebraska, USA.</title>
        <authorList>
            <person name="Schachtman D."/>
        </authorList>
    </citation>
    <scope>NUCLEOTIDE SEQUENCE [LARGE SCALE GENOMIC DNA]</scope>
    <source>
        <strain evidence="9 10">1225</strain>
    </source>
</reference>
<keyword evidence="2" id="KW-0813">Transport</keyword>
<feature type="transmembrane region" description="Helical" evidence="7">
    <location>
        <begin position="20"/>
        <end position="44"/>
    </location>
</feature>
<dbReference type="OrthoDB" id="9812221at2"/>
<feature type="transmembrane region" description="Helical" evidence="7">
    <location>
        <begin position="232"/>
        <end position="254"/>
    </location>
</feature>
<keyword evidence="3" id="KW-1003">Cell membrane</keyword>
<dbReference type="SUPFAM" id="SSF103473">
    <property type="entry name" value="MFS general substrate transporter"/>
    <property type="match status" value="1"/>
</dbReference>
<feature type="transmembrane region" description="Helical" evidence="7">
    <location>
        <begin position="88"/>
        <end position="107"/>
    </location>
</feature>
<dbReference type="PANTHER" id="PTHR42718:SF46">
    <property type="entry name" value="BLR6921 PROTEIN"/>
    <property type="match status" value="1"/>
</dbReference>
<keyword evidence="6 7" id="KW-0472">Membrane</keyword>
<feature type="transmembrane region" description="Helical" evidence="7">
    <location>
        <begin position="275"/>
        <end position="296"/>
    </location>
</feature>
<dbReference type="GO" id="GO:0005886">
    <property type="term" value="C:plasma membrane"/>
    <property type="evidence" value="ECO:0007669"/>
    <property type="project" value="UniProtKB-SubCell"/>
</dbReference>
<keyword evidence="4 7" id="KW-0812">Transmembrane</keyword>
<evidence type="ECO:0000256" key="7">
    <source>
        <dbReference type="SAM" id="Phobius"/>
    </source>
</evidence>
<evidence type="ECO:0000256" key="4">
    <source>
        <dbReference type="ARBA" id="ARBA00022692"/>
    </source>
</evidence>
<name>A0A561R374_9HYPH</name>
<keyword evidence="10" id="KW-1185">Reference proteome</keyword>
<accession>A0A561R374</accession>
<dbReference type="Gene3D" id="1.20.1250.20">
    <property type="entry name" value="MFS general substrate transporter like domains"/>
    <property type="match status" value="1"/>
</dbReference>
<evidence type="ECO:0000259" key="8">
    <source>
        <dbReference type="PROSITE" id="PS50850"/>
    </source>
</evidence>
<evidence type="ECO:0000256" key="3">
    <source>
        <dbReference type="ARBA" id="ARBA00022475"/>
    </source>
</evidence>
<dbReference type="PANTHER" id="PTHR42718">
    <property type="entry name" value="MAJOR FACILITATOR SUPERFAMILY MULTIDRUG TRANSPORTER MFSC"/>
    <property type="match status" value="1"/>
</dbReference>
<feature type="domain" description="Major facilitator superfamily (MFS) profile" evidence="8">
    <location>
        <begin position="22"/>
        <end position="466"/>
    </location>
</feature>
<dbReference type="InterPro" id="IPR036259">
    <property type="entry name" value="MFS_trans_sf"/>
</dbReference>
<feature type="transmembrane region" description="Helical" evidence="7">
    <location>
        <begin position="113"/>
        <end position="134"/>
    </location>
</feature>
<proteinExistence type="predicted"/>
<dbReference type="PROSITE" id="PS50850">
    <property type="entry name" value="MFS"/>
    <property type="match status" value="1"/>
</dbReference>
<protein>
    <submittedName>
        <fullName evidence="9">EmrB/QacA subfamily drug resistance transporter</fullName>
    </submittedName>
</protein>
<evidence type="ECO:0000256" key="6">
    <source>
        <dbReference type="ARBA" id="ARBA00023136"/>
    </source>
</evidence>
<dbReference type="InterPro" id="IPR011701">
    <property type="entry name" value="MFS"/>
</dbReference>
<dbReference type="GO" id="GO:0022857">
    <property type="term" value="F:transmembrane transporter activity"/>
    <property type="evidence" value="ECO:0007669"/>
    <property type="project" value="InterPro"/>
</dbReference>
<gene>
    <name evidence="9" type="ORF">FHW37_102692</name>
</gene>
<dbReference type="AlphaFoldDB" id="A0A561R374"/>
<evidence type="ECO:0000256" key="5">
    <source>
        <dbReference type="ARBA" id="ARBA00022989"/>
    </source>
</evidence>
<comment type="subcellular location">
    <subcellularLocation>
        <location evidence="1">Cell membrane</location>
        <topology evidence="1">Multi-pass membrane protein</topology>
    </subcellularLocation>
</comment>
<sequence length="480" mass="51784">MTTVEHTPVYAVERDPKLRIIIPCVVAIAFLMEQLDSTIIVTAIPDISKSLDTTPLRMNLAITAYVLMQAMFIPVSGWFADRFGAKKVFAAALFIFTISSVLCGLATSLPMLIAVRALQGLGGAMMTPVGRLAMIRSFPRSQLMKAMTYMTLPAVVGPLIGPLLGGLLTTYADWRWIFWVNVPFGLIGVLVALRYIDDTRADTKARFDFPGFLMVGFGCLFLQYGIENVGHPAIPVPAIIAVLALGAGLLAMFYSYAKTAREPAVDLTLFRTRTFMVGTLYGGLCRIGLNGVPFLMPLMLQVGFGMSPVSAGLITSASALSILANRPFLPFLLRRFGFRTLLNVSAIAGSLLLAGFAFLDPATPHWFLAIYAFLVGTTRSVQFLGSNMLSYSDVPAEKLSRATSLFGVLQQLSVSFGVSVAAMLLGLVMLDGAGLTAETFRTVFLISAILPLLALPGFLALRREDGAAVSGYKMRLEEAE</sequence>
<feature type="transmembrane region" description="Helical" evidence="7">
    <location>
        <begin position="176"/>
        <end position="195"/>
    </location>
</feature>
<dbReference type="PRINTS" id="PR01036">
    <property type="entry name" value="TCRTETB"/>
</dbReference>
<dbReference type="RefSeq" id="WP_145635246.1">
    <property type="nucleotide sequence ID" value="NZ_VIWP01000002.1"/>
</dbReference>